<comment type="caution">
    <text evidence="1">The sequence shown here is derived from an EMBL/GenBank/DDBJ whole genome shotgun (WGS) entry which is preliminary data.</text>
</comment>
<evidence type="ECO:0000313" key="2">
    <source>
        <dbReference type="Proteomes" id="UP000298030"/>
    </source>
</evidence>
<sequence length="160" mass="18179">MLYAQRLEDLHSIGWSFANLAEIKVTNLHEGYPRDIFWDFVSKLPRVHHIVVSGRLIPDFLAALYTGRESSLYLPTTFPLPCLRRLEVIGTSRSGISLQSLIEQLVGALKKRRQRALKCRISGTGALEWLTLHDCRSPPVSTQTLLSGVQSTLVKHIFWR</sequence>
<name>A0A4Y7SDT5_COPMI</name>
<proteinExistence type="predicted"/>
<dbReference type="AlphaFoldDB" id="A0A4Y7SDT5"/>
<protein>
    <recommendedName>
        <fullName evidence="3">F-box domain-containing protein</fullName>
    </recommendedName>
</protein>
<gene>
    <name evidence="1" type="ORF">FA13DRAFT_1801900</name>
</gene>
<evidence type="ECO:0008006" key="3">
    <source>
        <dbReference type="Google" id="ProtNLM"/>
    </source>
</evidence>
<keyword evidence="2" id="KW-1185">Reference proteome</keyword>
<dbReference type="Proteomes" id="UP000298030">
    <property type="component" value="Unassembled WGS sequence"/>
</dbReference>
<evidence type="ECO:0000313" key="1">
    <source>
        <dbReference type="EMBL" id="TEB19762.1"/>
    </source>
</evidence>
<organism evidence="1 2">
    <name type="scientific">Coprinellus micaceus</name>
    <name type="common">Glistening ink-cap mushroom</name>
    <name type="synonym">Coprinus micaceus</name>
    <dbReference type="NCBI Taxonomy" id="71717"/>
    <lineage>
        <taxon>Eukaryota</taxon>
        <taxon>Fungi</taxon>
        <taxon>Dikarya</taxon>
        <taxon>Basidiomycota</taxon>
        <taxon>Agaricomycotina</taxon>
        <taxon>Agaricomycetes</taxon>
        <taxon>Agaricomycetidae</taxon>
        <taxon>Agaricales</taxon>
        <taxon>Agaricineae</taxon>
        <taxon>Psathyrellaceae</taxon>
        <taxon>Coprinellus</taxon>
    </lineage>
</organism>
<reference evidence="1 2" key="1">
    <citation type="journal article" date="2019" name="Nat. Ecol. Evol.">
        <title>Megaphylogeny resolves global patterns of mushroom evolution.</title>
        <authorList>
            <person name="Varga T."/>
            <person name="Krizsan K."/>
            <person name="Foldi C."/>
            <person name="Dima B."/>
            <person name="Sanchez-Garcia M."/>
            <person name="Sanchez-Ramirez S."/>
            <person name="Szollosi G.J."/>
            <person name="Szarkandi J.G."/>
            <person name="Papp V."/>
            <person name="Albert L."/>
            <person name="Andreopoulos W."/>
            <person name="Angelini C."/>
            <person name="Antonin V."/>
            <person name="Barry K.W."/>
            <person name="Bougher N.L."/>
            <person name="Buchanan P."/>
            <person name="Buyck B."/>
            <person name="Bense V."/>
            <person name="Catcheside P."/>
            <person name="Chovatia M."/>
            <person name="Cooper J."/>
            <person name="Damon W."/>
            <person name="Desjardin D."/>
            <person name="Finy P."/>
            <person name="Geml J."/>
            <person name="Haridas S."/>
            <person name="Hughes K."/>
            <person name="Justo A."/>
            <person name="Karasinski D."/>
            <person name="Kautmanova I."/>
            <person name="Kiss B."/>
            <person name="Kocsube S."/>
            <person name="Kotiranta H."/>
            <person name="LaButti K.M."/>
            <person name="Lechner B.E."/>
            <person name="Liimatainen K."/>
            <person name="Lipzen A."/>
            <person name="Lukacs Z."/>
            <person name="Mihaltcheva S."/>
            <person name="Morgado L.N."/>
            <person name="Niskanen T."/>
            <person name="Noordeloos M.E."/>
            <person name="Ohm R.A."/>
            <person name="Ortiz-Santana B."/>
            <person name="Ovrebo C."/>
            <person name="Racz N."/>
            <person name="Riley R."/>
            <person name="Savchenko A."/>
            <person name="Shiryaev A."/>
            <person name="Soop K."/>
            <person name="Spirin V."/>
            <person name="Szebenyi C."/>
            <person name="Tomsovsky M."/>
            <person name="Tulloss R.E."/>
            <person name="Uehling J."/>
            <person name="Grigoriev I.V."/>
            <person name="Vagvolgyi C."/>
            <person name="Papp T."/>
            <person name="Martin F.M."/>
            <person name="Miettinen O."/>
            <person name="Hibbett D.S."/>
            <person name="Nagy L.G."/>
        </authorList>
    </citation>
    <scope>NUCLEOTIDE SEQUENCE [LARGE SCALE GENOMIC DNA]</scope>
    <source>
        <strain evidence="1 2">FP101781</strain>
    </source>
</reference>
<accession>A0A4Y7SDT5</accession>
<dbReference type="EMBL" id="QPFP01000175">
    <property type="protein sequence ID" value="TEB19762.1"/>
    <property type="molecule type" value="Genomic_DNA"/>
</dbReference>